<dbReference type="SUPFAM" id="SSF55073">
    <property type="entry name" value="Nucleotide cyclase"/>
    <property type="match status" value="1"/>
</dbReference>
<evidence type="ECO:0000256" key="5">
    <source>
        <dbReference type="ARBA" id="ARBA00022989"/>
    </source>
</evidence>
<accession>A0A0L1KCN9</accession>
<dbReference type="PANTHER" id="PTHR45138:SF9">
    <property type="entry name" value="DIGUANYLATE CYCLASE DGCM-RELATED"/>
    <property type="match status" value="1"/>
</dbReference>
<evidence type="ECO:0000256" key="4">
    <source>
        <dbReference type="ARBA" id="ARBA00022692"/>
    </source>
</evidence>
<dbReference type="Proteomes" id="UP000037446">
    <property type="component" value="Unassembled WGS sequence"/>
</dbReference>
<name>A0A0L1KCN9_9SPHN</name>
<evidence type="ECO:0000256" key="2">
    <source>
        <dbReference type="ARBA" id="ARBA00012528"/>
    </source>
</evidence>
<reference evidence="11" key="1">
    <citation type="submission" date="2015-02" db="EMBL/GenBank/DDBJ databases">
        <authorList>
            <person name="Lima A.O."/>
            <person name="Cabral A."/>
            <person name="Porto L.M."/>
            <person name="Silva M.A."/>
        </authorList>
    </citation>
    <scope>NUCLEOTIDE SEQUENCE [LARGE SCALE GENOMIC DNA]</scope>
    <source>
        <strain evidence="11">LAMA 915</strain>
    </source>
</reference>
<evidence type="ECO:0000256" key="6">
    <source>
        <dbReference type="ARBA" id="ARBA00023136"/>
    </source>
</evidence>
<dbReference type="PROSITE" id="PS50887">
    <property type="entry name" value="GGDEF"/>
    <property type="match status" value="1"/>
</dbReference>
<dbReference type="GO" id="GO:0052621">
    <property type="term" value="F:diguanylate cyclase activity"/>
    <property type="evidence" value="ECO:0007669"/>
    <property type="project" value="UniProtKB-EC"/>
</dbReference>
<dbReference type="InterPro" id="IPR013655">
    <property type="entry name" value="PAS_fold_3"/>
</dbReference>
<dbReference type="Pfam" id="PF08447">
    <property type="entry name" value="PAS_3"/>
    <property type="match status" value="1"/>
</dbReference>
<evidence type="ECO:0000259" key="9">
    <source>
        <dbReference type="PROSITE" id="PS50887"/>
    </source>
</evidence>
<dbReference type="InterPro" id="IPR000014">
    <property type="entry name" value="PAS"/>
</dbReference>
<dbReference type="InterPro" id="IPR050469">
    <property type="entry name" value="Diguanylate_Cyclase"/>
</dbReference>
<dbReference type="GO" id="GO:0005886">
    <property type="term" value="C:plasma membrane"/>
    <property type="evidence" value="ECO:0007669"/>
    <property type="project" value="UniProtKB-SubCell"/>
</dbReference>
<organism evidence="10 11">
    <name type="scientific">Qipengyuania citrea LAMA 915</name>
    <dbReference type="NCBI Taxonomy" id="1306953"/>
    <lineage>
        <taxon>Bacteria</taxon>
        <taxon>Pseudomonadati</taxon>
        <taxon>Pseudomonadota</taxon>
        <taxon>Alphaproteobacteria</taxon>
        <taxon>Sphingomonadales</taxon>
        <taxon>Erythrobacteraceae</taxon>
        <taxon>Qipengyuania</taxon>
    </lineage>
</organism>
<dbReference type="SUPFAM" id="SSF55785">
    <property type="entry name" value="PYP-like sensor domain (PAS domain)"/>
    <property type="match status" value="1"/>
</dbReference>
<feature type="transmembrane region" description="Helical" evidence="8">
    <location>
        <begin position="266"/>
        <end position="287"/>
    </location>
</feature>
<dbReference type="FunFam" id="3.30.70.270:FF:000001">
    <property type="entry name" value="Diguanylate cyclase domain protein"/>
    <property type="match status" value="1"/>
</dbReference>
<dbReference type="SMART" id="SM00267">
    <property type="entry name" value="GGDEF"/>
    <property type="match status" value="1"/>
</dbReference>
<dbReference type="EC" id="2.7.7.65" evidence="2"/>
<dbReference type="Gene3D" id="3.30.70.270">
    <property type="match status" value="1"/>
</dbReference>
<keyword evidence="3" id="KW-1003">Cell membrane</keyword>
<dbReference type="STRING" id="1306953.J121_5"/>
<feature type="transmembrane region" description="Helical" evidence="8">
    <location>
        <begin position="39"/>
        <end position="55"/>
    </location>
</feature>
<gene>
    <name evidence="10" type="ORF">J121_5</name>
</gene>
<dbReference type="NCBIfam" id="TIGR00254">
    <property type="entry name" value="GGDEF"/>
    <property type="match status" value="1"/>
</dbReference>
<dbReference type="PANTHER" id="PTHR45138">
    <property type="entry name" value="REGULATORY COMPONENTS OF SENSORY TRANSDUCTION SYSTEM"/>
    <property type="match status" value="1"/>
</dbReference>
<evidence type="ECO:0000256" key="7">
    <source>
        <dbReference type="ARBA" id="ARBA00034247"/>
    </source>
</evidence>
<dbReference type="InterPro" id="IPR035965">
    <property type="entry name" value="PAS-like_dom_sf"/>
</dbReference>
<evidence type="ECO:0000256" key="8">
    <source>
        <dbReference type="SAM" id="Phobius"/>
    </source>
</evidence>
<dbReference type="CDD" id="cd00130">
    <property type="entry name" value="PAS"/>
    <property type="match status" value="1"/>
</dbReference>
<sequence length="621" mass="66915">MFTYPAGQFLRFILPPIATGIVYFLAAAITFGLVGGSDGVAILWPASGILLAILLSSGWGRAYRHVIAAAAASLFANLLAGNSLGISFGFTIANISESVAAAWFLSRQLTRRLSFSEPSDLVWFCSAAAMGAALSATIALVVAPVSSIDFWLSWFSTDLLGILIVTPLAMIGANAVRTGAAIGRAPAVFEAIVIFALVAIISWLVFSRSGAPILFLPMLAVLMSASRLGPTGAAGGVLIVAGVSTFTFNVWSPAQNLFGIGPLAKSIYLQFYLLTLFAAALPIAALLSSRNKVVNQLAEEKRLLELAEEAANLGHWRLDVRTNKIVWSREVFSIFGLEDSVPPPLEGAINAYHPDDRQIVTNHIDRAIEHRCDFDFTARIVRPNGEIRHVRSRGEIDHIESDGSFGLFGIVQDITIQVSHAAAIEKARNRAEEAARQAQAIAETDQLTGIANRRRTTSEIVRAVLAARRDDRSLAVAVFDVDHFKRVNDTYGHHAGDEVLKRVANVAAKALRAGDMVGRFGGEEFVIILPDTTTQTAMLIAERVRSSIAKSGSTPRVTVSMGIAELAEGETGESLLRRADEALYIAKRAGRNTLRSAGQKTIECDARFKFCDRLPSADYRP</sequence>
<feature type="transmembrane region" description="Helical" evidence="8">
    <location>
        <begin position="151"/>
        <end position="175"/>
    </location>
</feature>
<comment type="subcellular location">
    <subcellularLocation>
        <location evidence="1">Cell membrane</location>
        <topology evidence="1">Multi-pass membrane protein</topology>
    </subcellularLocation>
</comment>
<dbReference type="EMBL" id="JYNE01000025">
    <property type="protein sequence ID" value="KNH01810.1"/>
    <property type="molecule type" value="Genomic_DNA"/>
</dbReference>
<feature type="transmembrane region" description="Helical" evidence="8">
    <location>
        <begin position="236"/>
        <end position="254"/>
    </location>
</feature>
<feature type="transmembrane region" description="Helical" evidence="8">
    <location>
        <begin position="12"/>
        <end position="33"/>
    </location>
</feature>
<evidence type="ECO:0000313" key="11">
    <source>
        <dbReference type="Proteomes" id="UP000037446"/>
    </source>
</evidence>
<comment type="caution">
    <text evidence="10">The sequence shown here is derived from an EMBL/GenBank/DDBJ whole genome shotgun (WGS) entry which is preliminary data.</text>
</comment>
<dbReference type="AlphaFoldDB" id="A0A0L1KCN9"/>
<dbReference type="Pfam" id="PF00990">
    <property type="entry name" value="GGDEF"/>
    <property type="match status" value="1"/>
</dbReference>
<dbReference type="InterPro" id="IPR029787">
    <property type="entry name" value="Nucleotide_cyclase"/>
</dbReference>
<feature type="transmembrane region" description="Helical" evidence="8">
    <location>
        <begin position="187"/>
        <end position="206"/>
    </location>
</feature>
<dbReference type="Gene3D" id="3.30.450.20">
    <property type="entry name" value="PAS domain"/>
    <property type="match status" value="1"/>
</dbReference>
<feature type="domain" description="GGDEF" evidence="9">
    <location>
        <begin position="472"/>
        <end position="599"/>
    </location>
</feature>
<evidence type="ECO:0000256" key="3">
    <source>
        <dbReference type="ARBA" id="ARBA00022475"/>
    </source>
</evidence>
<dbReference type="CDD" id="cd01949">
    <property type="entry name" value="GGDEF"/>
    <property type="match status" value="1"/>
</dbReference>
<dbReference type="Gene3D" id="2.10.70.100">
    <property type="match status" value="1"/>
</dbReference>
<dbReference type="InterPro" id="IPR043128">
    <property type="entry name" value="Rev_trsase/Diguanyl_cyclase"/>
</dbReference>
<dbReference type="RefSeq" id="WP_050600511.1">
    <property type="nucleotide sequence ID" value="NZ_JYNE01000025.1"/>
</dbReference>
<protein>
    <recommendedName>
        <fullName evidence="2">diguanylate cyclase</fullName>
        <ecNumber evidence="2">2.7.7.65</ecNumber>
    </recommendedName>
</protein>
<dbReference type="InterPro" id="IPR000160">
    <property type="entry name" value="GGDEF_dom"/>
</dbReference>
<proteinExistence type="predicted"/>
<keyword evidence="4 8" id="KW-0812">Transmembrane</keyword>
<dbReference type="Pfam" id="PF05231">
    <property type="entry name" value="MASE1"/>
    <property type="match status" value="1"/>
</dbReference>
<dbReference type="GO" id="GO:0043709">
    <property type="term" value="P:cell adhesion involved in single-species biofilm formation"/>
    <property type="evidence" value="ECO:0007669"/>
    <property type="project" value="TreeGrafter"/>
</dbReference>
<evidence type="ECO:0000256" key="1">
    <source>
        <dbReference type="ARBA" id="ARBA00004651"/>
    </source>
</evidence>
<feature type="transmembrane region" description="Helical" evidence="8">
    <location>
        <begin position="86"/>
        <end position="105"/>
    </location>
</feature>
<keyword evidence="5 8" id="KW-1133">Transmembrane helix</keyword>
<dbReference type="GO" id="GO:1902201">
    <property type="term" value="P:negative regulation of bacterial-type flagellum-dependent cell motility"/>
    <property type="evidence" value="ECO:0007669"/>
    <property type="project" value="TreeGrafter"/>
</dbReference>
<keyword evidence="6 8" id="KW-0472">Membrane</keyword>
<comment type="catalytic activity">
    <reaction evidence="7">
        <text>2 GTP = 3',3'-c-di-GMP + 2 diphosphate</text>
        <dbReference type="Rhea" id="RHEA:24898"/>
        <dbReference type="ChEBI" id="CHEBI:33019"/>
        <dbReference type="ChEBI" id="CHEBI:37565"/>
        <dbReference type="ChEBI" id="CHEBI:58805"/>
        <dbReference type="EC" id="2.7.7.65"/>
    </reaction>
</comment>
<evidence type="ECO:0000313" key="10">
    <source>
        <dbReference type="EMBL" id="KNH01810.1"/>
    </source>
</evidence>
<dbReference type="InterPro" id="IPR007895">
    <property type="entry name" value="MASE1"/>
</dbReference>
<feature type="transmembrane region" description="Helical" evidence="8">
    <location>
        <begin position="121"/>
        <end position="145"/>
    </location>
</feature>
<dbReference type="PATRIC" id="fig|1306953.7.peg.5"/>